<dbReference type="OrthoDB" id="582199at2"/>
<keyword evidence="6" id="KW-1185">Reference proteome</keyword>
<evidence type="ECO:0000259" key="4">
    <source>
        <dbReference type="PROSITE" id="PS50995"/>
    </source>
</evidence>
<keyword evidence="2" id="KW-0238">DNA-binding</keyword>
<keyword evidence="3" id="KW-0804">Transcription</keyword>
<evidence type="ECO:0000256" key="3">
    <source>
        <dbReference type="ARBA" id="ARBA00023163"/>
    </source>
</evidence>
<gene>
    <name evidence="5" type="ORF">P775_04340</name>
</gene>
<dbReference type="PROSITE" id="PS50995">
    <property type="entry name" value="HTH_MARR_2"/>
    <property type="match status" value="1"/>
</dbReference>
<reference evidence="5 6" key="1">
    <citation type="submission" date="2013-09" db="EMBL/GenBank/DDBJ databases">
        <title>Genome sequencing of Phaeobacter antarcticus sp. nov. SM1211.</title>
        <authorList>
            <person name="Zhang X.-Y."/>
            <person name="Liu C."/>
            <person name="Chen X.-L."/>
            <person name="Xie B.-B."/>
            <person name="Qin Q.-L."/>
            <person name="Rong J.-C."/>
            <person name="Zhang Y.-Z."/>
        </authorList>
    </citation>
    <scope>NUCLEOTIDE SEQUENCE [LARGE SCALE GENOMIC DNA]</scope>
    <source>
        <strain evidence="5 6">SM1211</strain>
    </source>
</reference>
<evidence type="ECO:0000256" key="2">
    <source>
        <dbReference type="ARBA" id="ARBA00023125"/>
    </source>
</evidence>
<organism evidence="5 6">
    <name type="scientific">Puniceibacterium antarcticum</name>
    <dbReference type="NCBI Taxonomy" id="1206336"/>
    <lineage>
        <taxon>Bacteria</taxon>
        <taxon>Pseudomonadati</taxon>
        <taxon>Pseudomonadota</taxon>
        <taxon>Alphaproteobacteria</taxon>
        <taxon>Rhodobacterales</taxon>
        <taxon>Paracoccaceae</taxon>
        <taxon>Puniceibacterium</taxon>
    </lineage>
</organism>
<evidence type="ECO:0000313" key="5">
    <source>
        <dbReference type="EMBL" id="PIL21393.1"/>
    </source>
</evidence>
<protein>
    <recommendedName>
        <fullName evidence="4">HTH marR-type domain-containing protein</fullName>
    </recommendedName>
</protein>
<dbReference type="SMART" id="SM00347">
    <property type="entry name" value="HTH_MARR"/>
    <property type="match status" value="1"/>
</dbReference>
<sequence>MPRAIDPDTLGFVINDLARLMRATFEEEIEAAAIHITPSEARVLAHMSRCDALQQTRLACLLGLSPMSLSTFIDKLEALGLVERAPDPEDRRAKLVSLTDAATPVLAEIAQAGVRARSRATRGLDAATLDQFRKTARQIRDTLDADRRARAGTDRKHST</sequence>
<comment type="caution">
    <text evidence="5">The sequence shown here is derived from an EMBL/GenBank/DDBJ whole genome shotgun (WGS) entry which is preliminary data.</text>
</comment>
<keyword evidence="1" id="KW-0805">Transcription regulation</keyword>
<dbReference type="AlphaFoldDB" id="A0A2G8RIS3"/>
<feature type="domain" description="HTH marR-type" evidence="4">
    <location>
        <begin position="7"/>
        <end position="141"/>
    </location>
</feature>
<evidence type="ECO:0000313" key="6">
    <source>
        <dbReference type="Proteomes" id="UP000231259"/>
    </source>
</evidence>
<dbReference type="InterPro" id="IPR036390">
    <property type="entry name" value="WH_DNA-bd_sf"/>
</dbReference>
<proteinExistence type="predicted"/>
<dbReference type="InterPro" id="IPR000835">
    <property type="entry name" value="HTH_MarR-typ"/>
</dbReference>
<dbReference type="SUPFAM" id="SSF46785">
    <property type="entry name" value="Winged helix' DNA-binding domain"/>
    <property type="match status" value="1"/>
</dbReference>
<evidence type="ECO:0000256" key="1">
    <source>
        <dbReference type="ARBA" id="ARBA00023015"/>
    </source>
</evidence>
<dbReference type="Pfam" id="PF01047">
    <property type="entry name" value="MarR"/>
    <property type="match status" value="1"/>
</dbReference>
<dbReference type="PRINTS" id="PR00598">
    <property type="entry name" value="HTHMARR"/>
</dbReference>
<dbReference type="EMBL" id="AWWI01000040">
    <property type="protein sequence ID" value="PIL21393.1"/>
    <property type="molecule type" value="Genomic_DNA"/>
</dbReference>
<dbReference type="GO" id="GO:0003677">
    <property type="term" value="F:DNA binding"/>
    <property type="evidence" value="ECO:0007669"/>
    <property type="project" value="UniProtKB-KW"/>
</dbReference>
<dbReference type="Gene3D" id="1.10.10.10">
    <property type="entry name" value="Winged helix-like DNA-binding domain superfamily/Winged helix DNA-binding domain"/>
    <property type="match status" value="1"/>
</dbReference>
<name>A0A2G8RIS3_9RHOB</name>
<dbReference type="InterPro" id="IPR023187">
    <property type="entry name" value="Tscrpt_reg_MarR-type_CS"/>
</dbReference>
<dbReference type="PANTHER" id="PTHR42756:SF1">
    <property type="entry name" value="TRANSCRIPTIONAL REPRESSOR OF EMRAB OPERON"/>
    <property type="match status" value="1"/>
</dbReference>
<dbReference type="RefSeq" id="WP_099909780.1">
    <property type="nucleotide sequence ID" value="NZ_AWWI01000040.1"/>
</dbReference>
<dbReference type="Proteomes" id="UP000231259">
    <property type="component" value="Unassembled WGS sequence"/>
</dbReference>
<dbReference type="PROSITE" id="PS01117">
    <property type="entry name" value="HTH_MARR_1"/>
    <property type="match status" value="1"/>
</dbReference>
<dbReference type="PANTHER" id="PTHR42756">
    <property type="entry name" value="TRANSCRIPTIONAL REGULATOR, MARR"/>
    <property type="match status" value="1"/>
</dbReference>
<dbReference type="InterPro" id="IPR036388">
    <property type="entry name" value="WH-like_DNA-bd_sf"/>
</dbReference>
<dbReference type="GO" id="GO:0003700">
    <property type="term" value="F:DNA-binding transcription factor activity"/>
    <property type="evidence" value="ECO:0007669"/>
    <property type="project" value="InterPro"/>
</dbReference>
<accession>A0A2G8RIS3</accession>